<dbReference type="Pfam" id="PF00072">
    <property type="entry name" value="Response_reg"/>
    <property type="match status" value="1"/>
</dbReference>
<feature type="domain" description="Sigma-54 factor interaction" evidence="7">
    <location>
        <begin position="157"/>
        <end position="386"/>
    </location>
</feature>
<dbReference type="InterPro" id="IPR027417">
    <property type="entry name" value="P-loop_NTPase"/>
</dbReference>
<keyword evidence="4" id="KW-0238">DNA-binding</keyword>
<evidence type="ECO:0000256" key="1">
    <source>
        <dbReference type="ARBA" id="ARBA00022741"/>
    </source>
</evidence>
<dbReference type="PANTHER" id="PTHR32071">
    <property type="entry name" value="TRANSCRIPTIONAL REGULATORY PROTEIN"/>
    <property type="match status" value="1"/>
</dbReference>
<dbReference type="InterPro" id="IPR025944">
    <property type="entry name" value="Sigma_54_int_dom_CS"/>
</dbReference>
<keyword evidence="1" id="KW-0547">Nucleotide-binding</keyword>
<keyword evidence="10" id="KW-1185">Reference proteome</keyword>
<dbReference type="InterPro" id="IPR003593">
    <property type="entry name" value="AAA+_ATPase"/>
</dbReference>
<dbReference type="SUPFAM" id="SSF52172">
    <property type="entry name" value="CheY-like"/>
    <property type="match status" value="1"/>
</dbReference>
<evidence type="ECO:0000256" key="3">
    <source>
        <dbReference type="ARBA" id="ARBA00023015"/>
    </source>
</evidence>
<feature type="domain" description="Response regulatory" evidence="8">
    <location>
        <begin position="16"/>
        <end position="132"/>
    </location>
</feature>
<sequence length="462" mass="50620">MGNYAALTASPMPNGTILLIDDETMLRQAVARTLELEGYTVRQAPDAHRGLELLRDYAPEILVILSDVKLPDGRGLDLLPRYKALAPLAEVVLMTAFGTIADGVRAMKEGAFDYLTKGDADEQLVVVVDRAAEKARLQRRVADLEKKVGTQYSFDSMIGHAPALEQAKKTAQQVALTDATVLLEGPTGAGKELFAQAIHYGSPRRTKPFVALNCSAFPKDLLESELFGYRKGAFTGANTDKKGLFEEASGGTLFLDEIGELEAGAQAKLLRALETQEFTKLGDSRPTRVNVRVVAATNRSLKQEAEQGHFRADLYYRLSVVVIPVPSLRERRADVPALAQFFVQHFAAKLRQRPLVLTPEALHALESYGWPGNVRELKNVLERASILTPANQPLAAEDLPIEIQLAAAPESPVSDDPRTLRNVEKQHVQRILLESGGNKAEAARVLGVAHTTLYRKIQEYGL</sequence>
<organism evidence="9 10">
    <name type="scientific">Hymenobacter frigidus</name>
    <dbReference type="NCBI Taxonomy" id="1524095"/>
    <lineage>
        <taxon>Bacteria</taxon>
        <taxon>Pseudomonadati</taxon>
        <taxon>Bacteroidota</taxon>
        <taxon>Cytophagia</taxon>
        <taxon>Cytophagales</taxon>
        <taxon>Hymenobacteraceae</taxon>
        <taxon>Hymenobacter</taxon>
    </lineage>
</organism>
<dbReference type="PROSITE" id="PS50110">
    <property type="entry name" value="RESPONSE_REGULATORY"/>
    <property type="match status" value="1"/>
</dbReference>
<dbReference type="PRINTS" id="PR01590">
    <property type="entry name" value="HTHFIS"/>
</dbReference>
<dbReference type="EMBL" id="BMGY01000023">
    <property type="protein sequence ID" value="GGH87214.1"/>
    <property type="molecule type" value="Genomic_DNA"/>
</dbReference>
<dbReference type="SUPFAM" id="SSF52540">
    <property type="entry name" value="P-loop containing nucleoside triphosphate hydrolases"/>
    <property type="match status" value="1"/>
</dbReference>
<dbReference type="CDD" id="cd00009">
    <property type="entry name" value="AAA"/>
    <property type="match status" value="1"/>
</dbReference>
<dbReference type="SMART" id="SM00382">
    <property type="entry name" value="AAA"/>
    <property type="match status" value="1"/>
</dbReference>
<dbReference type="Pfam" id="PF00158">
    <property type="entry name" value="Sigma54_activat"/>
    <property type="match status" value="1"/>
</dbReference>
<keyword evidence="3" id="KW-0805">Transcription regulation</keyword>
<dbReference type="Gene3D" id="1.10.8.60">
    <property type="match status" value="1"/>
</dbReference>
<dbReference type="InterPro" id="IPR002078">
    <property type="entry name" value="Sigma_54_int"/>
</dbReference>
<evidence type="ECO:0000259" key="8">
    <source>
        <dbReference type="PROSITE" id="PS50110"/>
    </source>
</evidence>
<dbReference type="PANTHER" id="PTHR32071:SF121">
    <property type="entry name" value="SIGMA L-DEPENDENT TRANSCRIPTIONAL REGULATOR YQIR-RELATED"/>
    <property type="match status" value="1"/>
</dbReference>
<dbReference type="Gene3D" id="3.40.50.300">
    <property type="entry name" value="P-loop containing nucleotide triphosphate hydrolases"/>
    <property type="match status" value="1"/>
</dbReference>
<dbReference type="SMART" id="SM00448">
    <property type="entry name" value="REC"/>
    <property type="match status" value="1"/>
</dbReference>
<protein>
    <submittedName>
        <fullName evidence="9">Sigma-54-dependent Fis family transcriptional regulator</fullName>
    </submittedName>
</protein>
<dbReference type="InterPro" id="IPR001789">
    <property type="entry name" value="Sig_transdc_resp-reg_receiver"/>
</dbReference>
<name>A0ABQ2A9U3_9BACT</name>
<dbReference type="Proteomes" id="UP000637774">
    <property type="component" value="Unassembled WGS sequence"/>
</dbReference>
<dbReference type="InterPro" id="IPR009057">
    <property type="entry name" value="Homeodomain-like_sf"/>
</dbReference>
<dbReference type="PROSITE" id="PS00688">
    <property type="entry name" value="SIGMA54_INTERACT_3"/>
    <property type="match status" value="1"/>
</dbReference>
<evidence type="ECO:0000256" key="5">
    <source>
        <dbReference type="ARBA" id="ARBA00023163"/>
    </source>
</evidence>
<keyword evidence="2" id="KW-0067">ATP-binding</keyword>
<dbReference type="SUPFAM" id="SSF46689">
    <property type="entry name" value="Homeodomain-like"/>
    <property type="match status" value="1"/>
</dbReference>
<dbReference type="Gene3D" id="1.10.10.60">
    <property type="entry name" value="Homeodomain-like"/>
    <property type="match status" value="1"/>
</dbReference>
<dbReference type="InterPro" id="IPR011006">
    <property type="entry name" value="CheY-like_superfamily"/>
</dbReference>
<reference evidence="10" key="1">
    <citation type="journal article" date="2019" name="Int. J. Syst. Evol. Microbiol.">
        <title>The Global Catalogue of Microorganisms (GCM) 10K type strain sequencing project: providing services to taxonomists for standard genome sequencing and annotation.</title>
        <authorList>
            <consortium name="The Broad Institute Genomics Platform"/>
            <consortium name="The Broad Institute Genome Sequencing Center for Infectious Disease"/>
            <person name="Wu L."/>
            <person name="Ma J."/>
        </authorList>
    </citation>
    <scope>NUCLEOTIDE SEQUENCE [LARGE SCALE GENOMIC DNA]</scope>
    <source>
        <strain evidence="10">CGMCC 1.14966</strain>
    </source>
</reference>
<comment type="caution">
    <text evidence="9">The sequence shown here is derived from an EMBL/GenBank/DDBJ whole genome shotgun (WGS) entry which is preliminary data.</text>
</comment>
<dbReference type="PROSITE" id="PS50045">
    <property type="entry name" value="SIGMA54_INTERACT_4"/>
    <property type="match status" value="1"/>
</dbReference>
<evidence type="ECO:0000256" key="6">
    <source>
        <dbReference type="PROSITE-ProRule" id="PRU00169"/>
    </source>
</evidence>
<evidence type="ECO:0000313" key="10">
    <source>
        <dbReference type="Proteomes" id="UP000637774"/>
    </source>
</evidence>
<feature type="modified residue" description="4-aspartylphosphate" evidence="6">
    <location>
        <position position="67"/>
    </location>
</feature>
<evidence type="ECO:0000259" key="7">
    <source>
        <dbReference type="PROSITE" id="PS50045"/>
    </source>
</evidence>
<proteinExistence type="predicted"/>
<evidence type="ECO:0000256" key="2">
    <source>
        <dbReference type="ARBA" id="ARBA00022840"/>
    </source>
</evidence>
<dbReference type="InterPro" id="IPR002197">
    <property type="entry name" value="HTH_Fis"/>
</dbReference>
<dbReference type="PROSITE" id="PS00676">
    <property type="entry name" value="SIGMA54_INTERACT_2"/>
    <property type="match status" value="1"/>
</dbReference>
<evidence type="ECO:0000256" key="4">
    <source>
        <dbReference type="ARBA" id="ARBA00023125"/>
    </source>
</evidence>
<keyword evidence="6" id="KW-0597">Phosphoprotein</keyword>
<dbReference type="InterPro" id="IPR025943">
    <property type="entry name" value="Sigma_54_int_dom_ATP-bd_2"/>
</dbReference>
<dbReference type="Gene3D" id="3.40.50.2300">
    <property type="match status" value="1"/>
</dbReference>
<accession>A0ABQ2A9U3</accession>
<dbReference type="InterPro" id="IPR058031">
    <property type="entry name" value="AAA_lid_NorR"/>
</dbReference>
<keyword evidence="5" id="KW-0804">Transcription</keyword>
<dbReference type="Pfam" id="PF25601">
    <property type="entry name" value="AAA_lid_14"/>
    <property type="match status" value="1"/>
</dbReference>
<gene>
    <name evidence="9" type="ORF">GCM10011495_25600</name>
</gene>
<evidence type="ECO:0000313" key="9">
    <source>
        <dbReference type="EMBL" id="GGH87214.1"/>
    </source>
</evidence>
<dbReference type="Pfam" id="PF02954">
    <property type="entry name" value="HTH_8"/>
    <property type="match status" value="1"/>
</dbReference>